<dbReference type="InterPro" id="IPR008861">
    <property type="entry name" value="GpX-like"/>
</dbReference>
<dbReference type="STRING" id="882378.RBRH_00892"/>
<evidence type="ECO:0000313" key="1">
    <source>
        <dbReference type="EMBL" id="CBW73734.1"/>
    </source>
</evidence>
<dbReference type="EMBL" id="FR687359">
    <property type="protein sequence ID" value="CBW73734.1"/>
    <property type="molecule type" value="Genomic_DNA"/>
</dbReference>
<dbReference type="AlphaFoldDB" id="E5AKR2"/>
<organism evidence="1 2">
    <name type="scientific">Mycetohabitans rhizoxinica (strain DSM 19002 / CIP 109453 / HKI 454)</name>
    <name type="common">Paraburkholderia rhizoxinica</name>
    <dbReference type="NCBI Taxonomy" id="882378"/>
    <lineage>
        <taxon>Bacteria</taxon>
        <taxon>Pseudomonadati</taxon>
        <taxon>Pseudomonadota</taxon>
        <taxon>Betaproteobacteria</taxon>
        <taxon>Burkholderiales</taxon>
        <taxon>Burkholderiaceae</taxon>
        <taxon>Mycetohabitans</taxon>
    </lineage>
</organism>
<sequence>MHCALNSQRDQRHGTVNIQANPMKIISRQGDTLDALCWRHYGRTDGTVEAALQANPGLADLGVVLPMGTVVELPEPAAIFSTRPLVQLFD</sequence>
<dbReference type="Pfam" id="PF05489">
    <property type="entry name" value="Phage_tail_X"/>
    <property type="match status" value="1"/>
</dbReference>
<reference evidence="1 2" key="1">
    <citation type="journal article" date="2011" name="J. Bacteriol.">
        <title>Complete genome sequence of Burkholderia rhizoxinica, an endosymbiont of Rhizopus microsporus.</title>
        <authorList>
            <person name="Lackner G."/>
            <person name="Moebius N."/>
            <person name="Partida-Martinez L."/>
            <person name="Hertweck C."/>
        </authorList>
    </citation>
    <scope>NUCLEOTIDE SEQUENCE [LARGE SCALE GENOMIC DNA]</scope>
    <source>
        <strain evidence="2">DSM 19002 / CIP 109453 / HKI 454</strain>
    </source>
</reference>
<protein>
    <submittedName>
        <fullName evidence="1">Tail protein X</fullName>
    </submittedName>
</protein>
<evidence type="ECO:0000313" key="2">
    <source>
        <dbReference type="Proteomes" id="UP000007437"/>
    </source>
</evidence>
<gene>
    <name evidence="1" type="ordered locus">RBRH_00892</name>
</gene>
<dbReference type="KEGG" id="brh:RBRH_00892"/>
<accession>E5AKR2</accession>
<proteinExistence type="predicted"/>
<dbReference type="HOGENOM" id="CLU_175462_2_0_4"/>
<name>E5AKR2_MYCRK</name>
<dbReference type="eggNOG" id="COG5004">
    <property type="taxonomic scope" value="Bacteria"/>
</dbReference>
<dbReference type="Proteomes" id="UP000007437">
    <property type="component" value="Chromosome"/>
</dbReference>